<name>A0A1B2I0S1_9PSEU</name>
<evidence type="ECO:0000256" key="6">
    <source>
        <dbReference type="ARBA" id="ARBA00023163"/>
    </source>
</evidence>
<dbReference type="KEGG" id="led:BBK82_46345"/>
<dbReference type="STRING" id="1586287.BBK82_46345"/>
<feature type="domain" description="HTH lysR-type" evidence="8">
    <location>
        <begin position="1"/>
        <end position="57"/>
    </location>
</feature>
<keyword evidence="3" id="KW-0805">Transcription regulation</keyword>
<keyword evidence="5" id="KW-0010">Activator</keyword>
<dbReference type="NCBIfam" id="NF009888">
    <property type="entry name" value="PRK13348.1"/>
    <property type="match status" value="1"/>
</dbReference>
<dbReference type="FunFam" id="1.10.10.10:FF:000456">
    <property type="entry name" value="LysR family transcriptional regulator ArgP"/>
    <property type="match status" value="1"/>
</dbReference>
<evidence type="ECO:0000313" key="10">
    <source>
        <dbReference type="Proteomes" id="UP000093053"/>
    </source>
</evidence>
<evidence type="ECO:0000256" key="4">
    <source>
        <dbReference type="ARBA" id="ARBA00023125"/>
    </source>
</evidence>
<evidence type="ECO:0000256" key="2">
    <source>
        <dbReference type="ARBA" id="ARBA00022491"/>
    </source>
</evidence>
<dbReference type="EMBL" id="CP016793">
    <property type="protein sequence ID" value="ANZ43589.1"/>
    <property type="molecule type" value="Genomic_DNA"/>
</dbReference>
<organism evidence="9 10">
    <name type="scientific">Lentzea guizhouensis</name>
    <dbReference type="NCBI Taxonomy" id="1586287"/>
    <lineage>
        <taxon>Bacteria</taxon>
        <taxon>Bacillati</taxon>
        <taxon>Actinomycetota</taxon>
        <taxon>Actinomycetes</taxon>
        <taxon>Pseudonocardiales</taxon>
        <taxon>Pseudonocardiaceae</taxon>
        <taxon>Lentzea</taxon>
    </lineage>
</organism>
<comment type="similarity">
    <text evidence="1">Belongs to the LysR transcriptional regulatory family.</text>
</comment>
<evidence type="ECO:0000259" key="8">
    <source>
        <dbReference type="PROSITE" id="PS50931"/>
    </source>
</evidence>
<keyword evidence="10" id="KW-1185">Reference proteome</keyword>
<dbReference type="PROSITE" id="PS50931">
    <property type="entry name" value="HTH_LYSR"/>
    <property type="match status" value="1"/>
</dbReference>
<dbReference type="SUPFAM" id="SSF53850">
    <property type="entry name" value="Periplasmic binding protein-like II"/>
    <property type="match status" value="1"/>
</dbReference>
<sequence>MDLDLVRTLLAVVDSGTFDAAASALHVTPSAVSQRIKALEQRTGRVLLVRARPVRLTPSGEVLVRYGRQLLALDQDLGAALGTDAVVRVSIAVNADSLATWFLPALQRVSPGLRISFELHREDQDHTTALLRRGSVMAAVTSSREPVAGCSVRKLGHIRYAAMATQSFVDRHATGETKSWLPDAPVVVFDRNDDLQDRFVRTLTRGRGASEHRHYVPSSEVYVRTIAAGLGWGMVPPQQLLDGLVDLAPGRTVSVPLYWQQWKLDSPALNAVAEAVFAEAAQALK</sequence>
<gene>
    <name evidence="9" type="ORF">BBK82_46345</name>
</gene>
<dbReference type="Pfam" id="PF03466">
    <property type="entry name" value="LysR_substrate"/>
    <property type="match status" value="1"/>
</dbReference>
<dbReference type="InterPro" id="IPR000847">
    <property type="entry name" value="LysR_HTH_N"/>
</dbReference>
<dbReference type="GO" id="GO:0003677">
    <property type="term" value="F:DNA binding"/>
    <property type="evidence" value="ECO:0007669"/>
    <property type="project" value="UniProtKB-KW"/>
</dbReference>
<keyword evidence="2" id="KW-0678">Repressor</keyword>
<evidence type="ECO:0000256" key="3">
    <source>
        <dbReference type="ARBA" id="ARBA00023015"/>
    </source>
</evidence>
<evidence type="ECO:0000256" key="7">
    <source>
        <dbReference type="ARBA" id="ARBA00074218"/>
    </source>
</evidence>
<dbReference type="OrthoDB" id="3252676at2"/>
<dbReference type="AlphaFoldDB" id="A0A1B2I0S1"/>
<accession>A0A1B2I0S1</accession>
<dbReference type="InterPro" id="IPR036390">
    <property type="entry name" value="WH_DNA-bd_sf"/>
</dbReference>
<dbReference type="PANTHER" id="PTHR30579">
    <property type="entry name" value="TRANSCRIPTIONAL REGULATOR"/>
    <property type="match status" value="1"/>
</dbReference>
<dbReference type="Gene3D" id="3.40.190.290">
    <property type="match status" value="1"/>
</dbReference>
<evidence type="ECO:0000256" key="5">
    <source>
        <dbReference type="ARBA" id="ARBA00023159"/>
    </source>
</evidence>
<dbReference type="NCBIfam" id="TIGR03298">
    <property type="entry name" value="argP"/>
    <property type="match status" value="1"/>
</dbReference>
<dbReference type="InterPro" id="IPR017685">
    <property type="entry name" value="ArgP"/>
</dbReference>
<reference evidence="9 10" key="1">
    <citation type="submission" date="2016-07" db="EMBL/GenBank/DDBJ databases">
        <title>Complete genome sequence of the Lentzea guizhouensis DHS C013.</title>
        <authorList>
            <person name="Cao C."/>
        </authorList>
    </citation>
    <scope>NUCLEOTIDE SEQUENCE [LARGE SCALE GENOMIC DNA]</scope>
    <source>
        <strain evidence="9 10">DHS C013</strain>
    </source>
</reference>
<dbReference type="Pfam" id="PF00126">
    <property type="entry name" value="HTH_1"/>
    <property type="match status" value="1"/>
</dbReference>
<dbReference type="Proteomes" id="UP000093053">
    <property type="component" value="Chromosome"/>
</dbReference>
<dbReference type="NCBIfam" id="NF002964">
    <property type="entry name" value="PRK03635.1"/>
    <property type="match status" value="1"/>
</dbReference>
<dbReference type="InterPro" id="IPR005119">
    <property type="entry name" value="LysR_subst-bd"/>
</dbReference>
<keyword evidence="4" id="KW-0238">DNA-binding</keyword>
<dbReference type="SUPFAM" id="SSF46785">
    <property type="entry name" value="Winged helix' DNA-binding domain"/>
    <property type="match status" value="1"/>
</dbReference>
<evidence type="ECO:0000256" key="1">
    <source>
        <dbReference type="ARBA" id="ARBA00009437"/>
    </source>
</evidence>
<keyword evidence="6" id="KW-0804">Transcription</keyword>
<protein>
    <recommendedName>
        <fullName evidence="7">HTH-type transcriptional regulator LysG</fullName>
    </recommendedName>
</protein>
<dbReference type="GO" id="GO:0003700">
    <property type="term" value="F:DNA-binding transcription factor activity"/>
    <property type="evidence" value="ECO:0007669"/>
    <property type="project" value="InterPro"/>
</dbReference>
<proteinExistence type="inferred from homology"/>
<dbReference type="InterPro" id="IPR036388">
    <property type="entry name" value="WH-like_DNA-bd_sf"/>
</dbReference>
<dbReference type="InterPro" id="IPR050176">
    <property type="entry name" value="LTTR"/>
</dbReference>
<dbReference type="Gene3D" id="1.10.10.10">
    <property type="entry name" value="Winged helix-like DNA-binding domain superfamily/Winged helix DNA-binding domain"/>
    <property type="match status" value="1"/>
</dbReference>
<dbReference type="PANTHER" id="PTHR30579:SF2">
    <property type="entry name" value="HTH-TYPE TRANSCRIPTIONAL REGULATOR ARGP"/>
    <property type="match status" value="1"/>
</dbReference>
<dbReference type="RefSeq" id="WP_065921909.1">
    <property type="nucleotide sequence ID" value="NZ_CP016793.1"/>
</dbReference>
<evidence type="ECO:0000313" key="9">
    <source>
        <dbReference type="EMBL" id="ANZ43589.1"/>
    </source>
</evidence>